<dbReference type="InterPro" id="IPR017972">
    <property type="entry name" value="Cyt_P450_CS"/>
</dbReference>
<dbReference type="PANTHER" id="PTHR24305:SF152">
    <property type="entry name" value="P450, PUTATIVE (EUROFUNG)-RELATED"/>
    <property type="match status" value="1"/>
</dbReference>
<dbReference type="CDD" id="cd11062">
    <property type="entry name" value="CYP58-like"/>
    <property type="match status" value="1"/>
</dbReference>
<dbReference type="GO" id="GO:0005506">
    <property type="term" value="F:iron ion binding"/>
    <property type="evidence" value="ECO:0007669"/>
    <property type="project" value="InterPro"/>
</dbReference>
<dbReference type="EMBL" id="JAVHJO010000007">
    <property type="protein sequence ID" value="KAK6538438.1"/>
    <property type="molecule type" value="Genomic_DNA"/>
</dbReference>
<evidence type="ECO:0000256" key="3">
    <source>
        <dbReference type="ARBA" id="ARBA00023004"/>
    </source>
</evidence>
<keyword evidence="3 4" id="KW-0408">Iron</keyword>
<evidence type="ECO:0008006" key="9">
    <source>
        <dbReference type="Google" id="ProtNLM"/>
    </source>
</evidence>
<dbReference type="Proteomes" id="UP001365542">
    <property type="component" value="Unassembled WGS sequence"/>
</dbReference>
<keyword evidence="6" id="KW-0812">Transmembrane</keyword>
<reference evidence="7 8" key="1">
    <citation type="submission" date="2019-10" db="EMBL/GenBank/DDBJ databases">
        <authorList>
            <person name="Palmer J.M."/>
        </authorList>
    </citation>
    <scope>NUCLEOTIDE SEQUENCE [LARGE SCALE GENOMIC DNA]</scope>
    <source>
        <strain evidence="7 8">TWF694</strain>
    </source>
</reference>
<dbReference type="InterPro" id="IPR002401">
    <property type="entry name" value="Cyt_P450_E_grp-I"/>
</dbReference>
<dbReference type="PANTHER" id="PTHR24305">
    <property type="entry name" value="CYTOCHROME P450"/>
    <property type="match status" value="1"/>
</dbReference>
<dbReference type="InterPro" id="IPR001128">
    <property type="entry name" value="Cyt_P450"/>
</dbReference>
<dbReference type="GO" id="GO:0020037">
    <property type="term" value="F:heme binding"/>
    <property type="evidence" value="ECO:0007669"/>
    <property type="project" value="InterPro"/>
</dbReference>
<dbReference type="PRINTS" id="PR00463">
    <property type="entry name" value="EP450I"/>
</dbReference>
<evidence type="ECO:0000256" key="6">
    <source>
        <dbReference type="SAM" id="Phobius"/>
    </source>
</evidence>
<dbReference type="AlphaFoldDB" id="A0AAV9X948"/>
<dbReference type="PRINTS" id="PR00385">
    <property type="entry name" value="P450"/>
</dbReference>
<keyword evidence="4 5" id="KW-0349">Heme</keyword>
<comment type="similarity">
    <text evidence="5">Belongs to the cytochrome P450 family.</text>
</comment>
<feature type="binding site" description="axial binding residue" evidence="4">
    <location>
        <position position="452"/>
    </location>
    <ligand>
        <name>heme</name>
        <dbReference type="ChEBI" id="CHEBI:30413"/>
    </ligand>
    <ligandPart>
        <name>Fe</name>
        <dbReference type="ChEBI" id="CHEBI:18248"/>
    </ligandPart>
</feature>
<evidence type="ECO:0000313" key="8">
    <source>
        <dbReference type="Proteomes" id="UP001365542"/>
    </source>
</evidence>
<dbReference type="Pfam" id="PF00067">
    <property type="entry name" value="p450"/>
    <property type="match status" value="1"/>
</dbReference>
<evidence type="ECO:0000313" key="7">
    <source>
        <dbReference type="EMBL" id="KAK6538438.1"/>
    </source>
</evidence>
<evidence type="ECO:0000256" key="2">
    <source>
        <dbReference type="ARBA" id="ARBA00022723"/>
    </source>
</evidence>
<organism evidence="7 8">
    <name type="scientific">Orbilia ellipsospora</name>
    <dbReference type="NCBI Taxonomy" id="2528407"/>
    <lineage>
        <taxon>Eukaryota</taxon>
        <taxon>Fungi</taxon>
        <taxon>Dikarya</taxon>
        <taxon>Ascomycota</taxon>
        <taxon>Pezizomycotina</taxon>
        <taxon>Orbiliomycetes</taxon>
        <taxon>Orbiliales</taxon>
        <taxon>Orbiliaceae</taxon>
        <taxon>Orbilia</taxon>
    </lineage>
</organism>
<keyword evidence="8" id="KW-1185">Reference proteome</keyword>
<keyword evidence="5" id="KW-0503">Monooxygenase</keyword>
<comment type="cofactor">
    <cofactor evidence="1 4">
        <name>heme</name>
        <dbReference type="ChEBI" id="CHEBI:30413"/>
    </cofactor>
</comment>
<dbReference type="GO" id="GO:0004497">
    <property type="term" value="F:monooxygenase activity"/>
    <property type="evidence" value="ECO:0007669"/>
    <property type="project" value="UniProtKB-KW"/>
</dbReference>
<keyword evidence="2 4" id="KW-0479">Metal-binding</keyword>
<accession>A0AAV9X948</accession>
<dbReference type="PROSITE" id="PS00086">
    <property type="entry name" value="CYTOCHROME_P450"/>
    <property type="match status" value="1"/>
</dbReference>
<feature type="transmembrane region" description="Helical" evidence="6">
    <location>
        <begin position="12"/>
        <end position="31"/>
    </location>
</feature>
<sequence>MLEDLLGYASRGIIPAICAYLFLFIPLRFVYRVYFDPLSKIPGPKLRLISDSATRLHSVITGGYGRFVFDLREMHEQYGPIVRVFSNEVHINDIDTYNQIYKVGTKFPKTAFYYSYPAAEYSTFAMLDFKAAQIRRAAILPYFSKQAVRKVEGLLQAKIDLFLDRISEMNTINLSRGFRCLICDIITSYSYEKCFEALRDPNFAPGWLLAFEELVGANKICFTFPGVFAWMTWVFETLLSRATVKKLSPEMASMMEFQDHCNTAVLEQQKRWLAGERNIVTIFEQLFQDDPKKGRKAATKDELMDEAFLVIAAGMDTSAHALTVAVYYLVKYPEIQAKLLEELKTVLPNPRSEVKEEALEQLPFLNAVIKETFRFSHGVVNPMARDVPSTGADILGYHLPPATVTLSSHYIYHMNPTVFPKPFTWNPDRWLAQDVRELENYLMPFSRGARICVGVNLAWAELRLTLARLIRRYDISYTDDFTDANMDWVSWFLPITQGMLTVTMKERTV</sequence>
<gene>
    <name evidence="7" type="ORF">TWF694_010023</name>
</gene>
<keyword evidence="5" id="KW-0560">Oxidoreductase</keyword>
<name>A0AAV9X948_9PEZI</name>
<dbReference type="InterPro" id="IPR036396">
    <property type="entry name" value="Cyt_P450_sf"/>
</dbReference>
<keyword evidence="6" id="KW-0472">Membrane</keyword>
<proteinExistence type="inferred from homology"/>
<comment type="caution">
    <text evidence="7">The sequence shown here is derived from an EMBL/GenBank/DDBJ whole genome shotgun (WGS) entry which is preliminary data.</text>
</comment>
<evidence type="ECO:0000256" key="5">
    <source>
        <dbReference type="RuleBase" id="RU000461"/>
    </source>
</evidence>
<keyword evidence="6" id="KW-1133">Transmembrane helix</keyword>
<dbReference type="InterPro" id="IPR050121">
    <property type="entry name" value="Cytochrome_P450_monoxygenase"/>
</dbReference>
<protein>
    <recommendedName>
        <fullName evidence="9">Cytochrome P450</fullName>
    </recommendedName>
</protein>
<evidence type="ECO:0000256" key="4">
    <source>
        <dbReference type="PIRSR" id="PIRSR602401-1"/>
    </source>
</evidence>
<dbReference type="GO" id="GO:0016705">
    <property type="term" value="F:oxidoreductase activity, acting on paired donors, with incorporation or reduction of molecular oxygen"/>
    <property type="evidence" value="ECO:0007669"/>
    <property type="project" value="InterPro"/>
</dbReference>
<dbReference type="Gene3D" id="1.10.630.10">
    <property type="entry name" value="Cytochrome P450"/>
    <property type="match status" value="1"/>
</dbReference>
<evidence type="ECO:0000256" key="1">
    <source>
        <dbReference type="ARBA" id="ARBA00001971"/>
    </source>
</evidence>
<dbReference type="SUPFAM" id="SSF48264">
    <property type="entry name" value="Cytochrome P450"/>
    <property type="match status" value="1"/>
</dbReference>